<dbReference type="RefSeq" id="WP_344821247.1">
    <property type="nucleotide sequence ID" value="NZ_BAAAUV010000001.1"/>
</dbReference>
<evidence type="ECO:0000259" key="1">
    <source>
        <dbReference type="Pfam" id="PF03364"/>
    </source>
</evidence>
<name>A0ABP6PVZ2_9ACTN</name>
<dbReference type="EMBL" id="BAAAUV010000001">
    <property type="protein sequence ID" value="GAA3193277.1"/>
    <property type="molecule type" value="Genomic_DNA"/>
</dbReference>
<organism evidence="2 3">
    <name type="scientific">Actinocorallia longicatena</name>
    <dbReference type="NCBI Taxonomy" id="111803"/>
    <lineage>
        <taxon>Bacteria</taxon>
        <taxon>Bacillati</taxon>
        <taxon>Actinomycetota</taxon>
        <taxon>Actinomycetes</taxon>
        <taxon>Streptosporangiales</taxon>
        <taxon>Thermomonosporaceae</taxon>
        <taxon>Actinocorallia</taxon>
    </lineage>
</organism>
<evidence type="ECO:0000313" key="3">
    <source>
        <dbReference type="Proteomes" id="UP001501237"/>
    </source>
</evidence>
<dbReference type="Proteomes" id="UP001501237">
    <property type="component" value="Unassembled WGS sequence"/>
</dbReference>
<protein>
    <submittedName>
        <fullName evidence="2">SRPBCC family protein</fullName>
    </submittedName>
</protein>
<dbReference type="InterPro" id="IPR047137">
    <property type="entry name" value="ORF3"/>
</dbReference>
<comment type="caution">
    <text evidence="2">The sequence shown here is derived from an EMBL/GenBank/DDBJ whole genome shotgun (WGS) entry which is preliminary data.</text>
</comment>
<accession>A0ABP6PVZ2</accession>
<gene>
    <name evidence="2" type="ORF">GCM10010468_02500</name>
</gene>
<keyword evidence="3" id="KW-1185">Reference proteome</keyword>
<dbReference type="PANTHER" id="PTHR33824:SF7">
    <property type="entry name" value="POLYKETIDE CYCLASE_DEHYDRASE AND LIPID TRANSPORT SUPERFAMILY PROTEIN"/>
    <property type="match status" value="1"/>
</dbReference>
<dbReference type="Pfam" id="PF03364">
    <property type="entry name" value="Polyketide_cyc"/>
    <property type="match status" value="1"/>
</dbReference>
<reference evidence="3" key="1">
    <citation type="journal article" date="2019" name="Int. J. Syst. Evol. Microbiol.">
        <title>The Global Catalogue of Microorganisms (GCM) 10K type strain sequencing project: providing services to taxonomists for standard genome sequencing and annotation.</title>
        <authorList>
            <consortium name="The Broad Institute Genomics Platform"/>
            <consortium name="The Broad Institute Genome Sequencing Center for Infectious Disease"/>
            <person name="Wu L."/>
            <person name="Ma J."/>
        </authorList>
    </citation>
    <scope>NUCLEOTIDE SEQUENCE [LARGE SCALE GENOMIC DNA]</scope>
    <source>
        <strain evidence="3">JCM 9377</strain>
    </source>
</reference>
<dbReference type="Gene3D" id="3.30.530.20">
    <property type="match status" value="1"/>
</dbReference>
<feature type="domain" description="Coenzyme Q-binding protein COQ10 START" evidence="1">
    <location>
        <begin position="10"/>
        <end position="127"/>
    </location>
</feature>
<dbReference type="InterPro" id="IPR023393">
    <property type="entry name" value="START-like_dom_sf"/>
</dbReference>
<evidence type="ECO:0000313" key="2">
    <source>
        <dbReference type="EMBL" id="GAA3193277.1"/>
    </source>
</evidence>
<dbReference type="CDD" id="cd07817">
    <property type="entry name" value="SRPBCC_8"/>
    <property type="match status" value="1"/>
</dbReference>
<dbReference type="SUPFAM" id="SSF55961">
    <property type="entry name" value="Bet v1-like"/>
    <property type="match status" value="1"/>
</dbReference>
<proteinExistence type="predicted"/>
<sequence>MTTIEHTVDVAVPVRTAYNQWTQFTEFPEFMEGVDQVDQLSDTRTHWKTSIAGIKREFDAEITDQRPDERIAWQSVGEPHQAGVVAFRFLDPTHTRVALRMIFAPEGIVEKAGDKTNLIEHRVKGDLDRFKKFIEQRGTESGGWRGTV</sequence>
<dbReference type="PANTHER" id="PTHR33824">
    <property type="entry name" value="POLYKETIDE CYCLASE/DEHYDRASE AND LIPID TRANSPORT SUPERFAMILY PROTEIN"/>
    <property type="match status" value="1"/>
</dbReference>
<dbReference type="InterPro" id="IPR005031">
    <property type="entry name" value="COQ10_START"/>
</dbReference>